<dbReference type="Proteomes" id="UP000316621">
    <property type="component" value="Chromosome 10"/>
</dbReference>
<protein>
    <submittedName>
        <fullName evidence="1">Uncharacterized protein</fullName>
    </submittedName>
</protein>
<dbReference type="EMBL" id="CM010724">
    <property type="protein sequence ID" value="RZC80093.1"/>
    <property type="molecule type" value="Genomic_DNA"/>
</dbReference>
<reference evidence="1 2" key="1">
    <citation type="journal article" date="2018" name="Science">
        <title>The opium poppy genome and morphinan production.</title>
        <authorList>
            <person name="Guo L."/>
            <person name="Winzer T."/>
            <person name="Yang X."/>
            <person name="Li Y."/>
            <person name="Ning Z."/>
            <person name="He Z."/>
            <person name="Teodor R."/>
            <person name="Lu Y."/>
            <person name="Bowser T.A."/>
            <person name="Graham I.A."/>
            <person name="Ye K."/>
        </authorList>
    </citation>
    <scope>NUCLEOTIDE SEQUENCE [LARGE SCALE GENOMIC DNA]</scope>
    <source>
        <strain evidence="2">cv. HN1</strain>
        <tissue evidence="1">Leaves</tissue>
    </source>
</reference>
<evidence type="ECO:0000313" key="2">
    <source>
        <dbReference type="Proteomes" id="UP000316621"/>
    </source>
</evidence>
<organism evidence="1 2">
    <name type="scientific">Papaver somniferum</name>
    <name type="common">Opium poppy</name>
    <dbReference type="NCBI Taxonomy" id="3469"/>
    <lineage>
        <taxon>Eukaryota</taxon>
        <taxon>Viridiplantae</taxon>
        <taxon>Streptophyta</taxon>
        <taxon>Embryophyta</taxon>
        <taxon>Tracheophyta</taxon>
        <taxon>Spermatophyta</taxon>
        <taxon>Magnoliopsida</taxon>
        <taxon>Ranunculales</taxon>
        <taxon>Papaveraceae</taxon>
        <taxon>Papaveroideae</taxon>
        <taxon>Papaver</taxon>
    </lineage>
</organism>
<name>A0A4Y7L3F9_PAPSO</name>
<evidence type="ECO:0000313" key="1">
    <source>
        <dbReference type="EMBL" id="RZC80093.1"/>
    </source>
</evidence>
<gene>
    <name evidence="1" type="ORF">C5167_042667</name>
</gene>
<dbReference type="AlphaFoldDB" id="A0A4Y7L3F9"/>
<dbReference type="Gramene" id="RZC80093">
    <property type="protein sequence ID" value="RZC80093"/>
    <property type="gene ID" value="C5167_042667"/>
</dbReference>
<keyword evidence="2" id="KW-1185">Reference proteome</keyword>
<accession>A0A4Y7L3F9</accession>
<sequence length="75" mass="8243">MTVGPLSNMLDKGEPMLQSSKPIKMMQQHIGTLPSMDLQPMLQSSPLHGVEYIVQIKYLGTSSAEEQETVAHSCI</sequence>
<proteinExistence type="predicted"/>